<evidence type="ECO:0000313" key="1">
    <source>
        <dbReference type="EMBL" id="JAD18364.1"/>
    </source>
</evidence>
<reference evidence="1" key="2">
    <citation type="journal article" date="2015" name="Data Brief">
        <title>Shoot transcriptome of the giant reed, Arundo donax.</title>
        <authorList>
            <person name="Barrero R.A."/>
            <person name="Guerrero F.D."/>
            <person name="Moolhuijzen P."/>
            <person name="Goolsby J.A."/>
            <person name="Tidwell J."/>
            <person name="Bellgard S.E."/>
            <person name="Bellgard M.I."/>
        </authorList>
    </citation>
    <scope>NUCLEOTIDE SEQUENCE</scope>
    <source>
        <tissue evidence="1">Shoot tissue taken approximately 20 cm above the soil surface</tissue>
    </source>
</reference>
<proteinExistence type="predicted"/>
<organism evidence="1">
    <name type="scientific">Arundo donax</name>
    <name type="common">Giant reed</name>
    <name type="synonym">Donax arundinaceus</name>
    <dbReference type="NCBI Taxonomy" id="35708"/>
    <lineage>
        <taxon>Eukaryota</taxon>
        <taxon>Viridiplantae</taxon>
        <taxon>Streptophyta</taxon>
        <taxon>Embryophyta</taxon>
        <taxon>Tracheophyta</taxon>
        <taxon>Spermatophyta</taxon>
        <taxon>Magnoliopsida</taxon>
        <taxon>Liliopsida</taxon>
        <taxon>Poales</taxon>
        <taxon>Poaceae</taxon>
        <taxon>PACMAD clade</taxon>
        <taxon>Arundinoideae</taxon>
        <taxon>Arundineae</taxon>
        <taxon>Arundo</taxon>
    </lineage>
</organism>
<protein>
    <submittedName>
        <fullName evidence="1">Uncharacterized protein</fullName>
    </submittedName>
</protein>
<name>A0A0A8XWH8_ARUDO</name>
<reference evidence="1" key="1">
    <citation type="submission" date="2014-09" db="EMBL/GenBank/DDBJ databases">
        <authorList>
            <person name="Magalhaes I.L.F."/>
            <person name="Oliveira U."/>
            <person name="Santos F.R."/>
            <person name="Vidigal T.H.D.A."/>
            <person name="Brescovit A.D."/>
            <person name="Santos A.J."/>
        </authorList>
    </citation>
    <scope>NUCLEOTIDE SEQUENCE</scope>
    <source>
        <tissue evidence="1">Shoot tissue taken approximately 20 cm above the soil surface</tissue>
    </source>
</reference>
<dbReference type="AlphaFoldDB" id="A0A0A8XWH8"/>
<dbReference type="EMBL" id="GBRH01279531">
    <property type="protein sequence ID" value="JAD18364.1"/>
    <property type="molecule type" value="Transcribed_RNA"/>
</dbReference>
<sequence>MVNRIELHISDKKPKVLSLGVRRAESRI</sequence>
<accession>A0A0A8XWH8</accession>